<dbReference type="PANTHER" id="PTHR38048">
    <property type="entry name" value="EXPRESSED PROTEIN"/>
    <property type="match status" value="1"/>
</dbReference>
<gene>
    <name evidence="2" type="ORF">QBC47DRAFT_657</name>
</gene>
<dbReference type="Gene3D" id="1.20.120.520">
    <property type="entry name" value="nmb1532 protein domain like"/>
    <property type="match status" value="1"/>
</dbReference>
<feature type="domain" description="Hemerythrin-like" evidence="1">
    <location>
        <begin position="57"/>
        <end position="182"/>
    </location>
</feature>
<dbReference type="EMBL" id="MU839827">
    <property type="protein sequence ID" value="KAK1760124.1"/>
    <property type="molecule type" value="Genomic_DNA"/>
</dbReference>
<name>A0AAJ0FFP2_9PEZI</name>
<dbReference type="AlphaFoldDB" id="A0AAJ0FFP2"/>
<dbReference type="InterPro" id="IPR012312">
    <property type="entry name" value="Hemerythrin-like"/>
</dbReference>
<proteinExistence type="predicted"/>
<evidence type="ECO:0000259" key="1">
    <source>
        <dbReference type="Pfam" id="PF01814"/>
    </source>
</evidence>
<dbReference type="Proteomes" id="UP001239445">
    <property type="component" value="Unassembled WGS sequence"/>
</dbReference>
<keyword evidence="3" id="KW-1185">Reference proteome</keyword>
<accession>A0AAJ0FFP2</accession>
<evidence type="ECO:0000313" key="3">
    <source>
        <dbReference type="Proteomes" id="UP001239445"/>
    </source>
</evidence>
<reference evidence="2" key="1">
    <citation type="submission" date="2023-06" db="EMBL/GenBank/DDBJ databases">
        <title>Genome-scale phylogeny and comparative genomics of the fungal order Sordariales.</title>
        <authorList>
            <consortium name="Lawrence Berkeley National Laboratory"/>
            <person name="Hensen N."/>
            <person name="Bonometti L."/>
            <person name="Westerberg I."/>
            <person name="Brannstrom I.O."/>
            <person name="Guillou S."/>
            <person name="Cros-Aarteil S."/>
            <person name="Calhoun S."/>
            <person name="Haridas S."/>
            <person name="Kuo A."/>
            <person name="Mondo S."/>
            <person name="Pangilinan J."/>
            <person name="Riley R."/>
            <person name="Labutti K."/>
            <person name="Andreopoulos B."/>
            <person name="Lipzen A."/>
            <person name="Chen C."/>
            <person name="Yanf M."/>
            <person name="Daum C."/>
            <person name="Ng V."/>
            <person name="Clum A."/>
            <person name="Steindorff A."/>
            <person name="Ohm R."/>
            <person name="Martin F."/>
            <person name="Silar P."/>
            <person name="Natvig D."/>
            <person name="Lalanne C."/>
            <person name="Gautier V."/>
            <person name="Ament-Velasquez S.L."/>
            <person name="Kruys A."/>
            <person name="Hutchinson M.I."/>
            <person name="Powell A.J."/>
            <person name="Barry K."/>
            <person name="Miller A.N."/>
            <person name="Grigoriev I.V."/>
            <person name="Debuchy R."/>
            <person name="Gladieux P."/>
            <person name="Thoren M.H."/>
            <person name="Johannesson H."/>
        </authorList>
    </citation>
    <scope>NUCLEOTIDE SEQUENCE</scope>
    <source>
        <strain evidence="2">PSN4</strain>
    </source>
</reference>
<dbReference type="Pfam" id="PF01814">
    <property type="entry name" value="Hemerythrin"/>
    <property type="match status" value="1"/>
</dbReference>
<organism evidence="2 3">
    <name type="scientific">Echria macrotheca</name>
    <dbReference type="NCBI Taxonomy" id="438768"/>
    <lineage>
        <taxon>Eukaryota</taxon>
        <taxon>Fungi</taxon>
        <taxon>Dikarya</taxon>
        <taxon>Ascomycota</taxon>
        <taxon>Pezizomycotina</taxon>
        <taxon>Sordariomycetes</taxon>
        <taxon>Sordariomycetidae</taxon>
        <taxon>Sordariales</taxon>
        <taxon>Schizotheciaceae</taxon>
        <taxon>Echria</taxon>
    </lineage>
</organism>
<sequence length="282" mass="31536">MATYADHPFRFFTTPNHLLSKDPSGGEVGPPVPPHLQQHTQKLTIQPDVFTDLASEMAMVHGLITRYLNSIYLQAPHIPATEQPDFCRYMLAWHELVHIHHTNEETDFFPAVEALAGEVGIMEANVAQHQAFEAGMASFKQYVDDVIASREEYDGNRVIGLIDAFGDVLMRHLEDEIETLLALKRFGKDKMKDVYKKAGDEAAKGMKAMSFATLATAWANLDADFEGGAWKSWPLAPAPMKFFITTVLWRLYGNLTKFGASDRHGKLRPLHALPKEGKGSQN</sequence>
<dbReference type="CDD" id="cd12108">
    <property type="entry name" value="Hr-like"/>
    <property type="match status" value="1"/>
</dbReference>
<comment type="caution">
    <text evidence="2">The sequence shown here is derived from an EMBL/GenBank/DDBJ whole genome shotgun (WGS) entry which is preliminary data.</text>
</comment>
<dbReference type="PANTHER" id="PTHR38048:SF2">
    <property type="entry name" value="HEMERYTHRIN-LIKE DOMAIN-CONTAINING PROTEIN"/>
    <property type="match status" value="1"/>
</dbReference>
<protein>
    <submittedName>
        <fullName evidence="2">Hemerythrin HHE cation binding domain-containing protein</fullName>
    </submittedName>
</protein>
<evidence type="ECO:0000313" key="2">
    <source>
        <dbReference type="EMBL" id="KAK1760124.1"/>
    </source>
</evidence>
<dbReference type="InterPro" id="IPR053206">
    <property type="entry name" value="Dimeric_xanthone_biosynth"/>
</dbReference>